<dbReference type="AlphaFoldDB" id="K2I5D7"/>
<protein>
    <submittedName>
        <fullName evidence="1">Uncharacterized protein</fullName>
    </submittedName>
</protein>
<proteinExistence type="predicted"/>
<name>K2I5D7_9RHOB</name>
<dbReference type="PROSITE" id="PS51257">
    <property type="entry name" value="PROKAR_LIPOPROTEIN"/>
    <property type="match status" value="1"/>
</dbReference>
<dbReference type="Proteomes" id="UP000006765">
    <property type="component" value="Unassembled WGS sequence"/>
</dbReference>
<dbReference type="STRING" id="1231392.OCGS_1631"/>
<reference evidence="1 2" key="1">
    <citation type="journal article" date="2012" name="J. Bacteriol.">
        <title>Draft Genome Sequence of Oceaniovalibus guishaninsula JLT2003T.</title>
        <authorList>
            <person name="Tang K."/>
            <person name="Liu K."/>
            <person name="Jiao N."/>
        </authorList>
    </citation>
    <scope>NUCLEOTIDE SEQUENCE [LARGE SCALE GENOMIC DNA]</scope>
    <source>
        <strain evidence="1 2">JLT2003</strain>
    </source>
</reference>
<evidence type="ECO:0000313" key="2">
    <source>
        <dbReference type="Proteomes" id="UP000006765"/>
    </source>
</evidence>
<sequence>MRGAALLAALLLAACGADGPPEPRPDAIRPAGIEVSGTASIGVSGTF</sequence>
<comment type="caution">
    <text evidence="1">The sequence shown here is derived from an EMBL/GenBank/DDBJ whole genome shotgun (WGS) entry which is preliminary data.</text>
</comment>
<keyword evidence="2" id="KW-1185">Reference proteome</keyword>
<organism evidence="1 2">
    <name type="scientific">Oceaniovalibus guishaninsula JLT2003</name>
    <dbReference type="NCBI Taxonomy" id="1231392"/>
    <lineage>
        <taxon>Bacteria</taxon>
        <taxon>Pseudomonadati</taxon>
        <taxon>Pseudomonadota</taxon>
        <taxon>Alphaproteobacteria</taxon>
        <taxon>Rhodobacterales</taxon>
        <taxon>Roseobacteraceae</taxon>
        <taxon>Oceaniovalibus</taxon>
    </lineage>
</organism>
<accession>K2I5D7</accession>
<dbReference type="RefSeq" id="WP_007426783.1">
    <property type="nucleotide sequence ID" value="NZ_AMGO01000036.1"/>
</dbReference>
<dbReference type="PATRIC" id="fig|1231392.3.peg.1637"/>
<evidence type="ECO:0000313" key="1">
    <source>
        <dbReference type="EMBL" id="EKE44115.1"/>
    </source>
</evidence>
<gene>
    <name evidence="1" type="ORF">OCGS_1631</name>
</gene>
<dbReference type="EMBL" id="AMGO01000036">
    <property type="protein sequence ID" value="EKE44115.1"/>
    <property type="molecule type" value="Genomic_DNA"/>
</dbReference>